<keyword evidence="8 10" id="KW-0413">Isomerase</keyword>
<dbReference type="NCBIfam" id="TIGR01179">
    <property type="entry name" value="galE"/>
    <property type="match status" value="1"/>
</dbReference>
<dbReference type="RefSeq" id="WP_320507829.1">
    <property type="nucleotide sequence ID" value="NZ_JAXCLW010000002.1"/>
</dbReference>
<comment type="cofactor">
    <cofactor evidence="2 10">
        <name>NAD(+)</name>
        <dbReference type="ChEBI" id="CHEBI:57540"/>
    </cofactor>
</comment>
<dbReference type="EMBL" id="JAXCLW010000002">
    <property type="protein sequence ID" value="MDY0882767.1"/>
    <property type="molecule type" value="Genomic_DNA"/>
</dbReference>
<dbReference type="SUPFAM" id="SSF51735">
    <property type="entry name" value="NAD(P)-binding Rossmann-fold domains"/>
    <property type="match status" value="1"/>
</dbReference>
<evidence type="ECO:0000256" key="8">
    <source>
        <dbReference type="ARBA" id="ARBA00023235"/>
    </source>
</evidence>
<protein>
    <recommendedName>
        <fullName evidence="6 10">UDP-glucose 4-epimerase</fullName>
        <ecNumber evidence="5 10">5.1.3.2</ecNumber>
    </recommendedName>
</protein>
<dbReference type="Proteomes" id="UP001279642">
    <property type="component" value="Unassembled WGS sequence"/>
</dbReference>
<dbReference type="Gene3D" id="3.90.25.10">
    <property type="entry name" value="UDP-galactose 4-epimerase, domain 1"/>
    <property type="match status" value="1"/>
</dbReference>
<comment type="similarity">
    <text evidence="4 10">Belongs to the NAD(P)-dependent epimerase/dehydratase family.</text>
</comment>
<comment type="subunit">
    <text evidence="10">Homodimer.</text>
</comment>
<dbReference type="CDD" id="cd05247">
    <property type="entry name" value="UDP_G4E_1_SDR_e"/>
    <property type="match status" value="1"/>
</dbReference>
<dbReference type="PRINTS" id="PR01713">
    <property type="entry name" value="NUCEPIMERASE"/>
</dbReference>
<accession>A0ABU5E913</accession>
<evidence type="ECO:0000259" key="11">
    <source>
        <dbReference type="Pfam" id="PF01370"/>
    </source>
</evidence>
<dbReference type="EC" id="5.1.3.2" evidence="5 10"/>
<evidence type="ECO:0000256" key="3">
    <source>
        <dbReference type="ARBA" id="ARBA00004947"/>
    </source>
</evidence>
<organism evidence="12 13">
    <name type="scientific">Dongia soli</name>
    <dbReference type="NCBI Taxonomy" id="600628"/>
    <lineage>
        <taxon>Bacteria</taxon>
        <taxon>Pseudomonadati</taxon>
        <taxon>Pseudomonadota</taxon>
        <taxon>Alphaproteobacteria</taxon>
        <taxon>Rhodospirillales</taxon>
        <taxon>Dongiaceae</taxon>
        <taxon>Dongia</taxon>
    </lineage>
</organism>
<evidence type="ECO:0000313" key="12">
    <source>
        <dbReference type="EMBL" id="MDY0882767.1"/>
    </source>
</evidence>
<dbReference type="Pfam" id="PF01370">
    <property type="entry name" value="Epimerase"/>
    <property type="match status" value="1"/>
</dbReference>
<dbReference type="PANTHER" id="PTHR43725">
    <property type="entry name" value="UDP-GLUCOSE 4-EPIMERASE"/>
    <property type="match status" value="1"/>
</dbReference>
<evidence type="ECO:0000256" key="10">
    <source>
        <dbReference type="RuleBase" id="RU366046"/>
    </source>
</evidence>
<dbReference type="InterPro" id="IPR005886">
    <property type="entry name" value="UDP_G4E"/>
</dbReference>
<evidence type="ECO:0000256" key="4">
    <source>
        <dbReference type="ARBA" id="ARBA00007637"/>
    </source>
</evidence>
<feature type="domain" description="NAD-dependent epimerase/dehydratase" evidence="11">
    <location>
        <begin position="4"/>
        <end position="252"/>
    </location>
</feature>
<dbReference type="GO" id="GO:0003978">
    <property type="term" value="F:UDP-glucose 4-epimerase activity"/>
    <property type="evidence" value="ECO:0007669"/>
    <property type="project" value="UniProtKB-EC"/>
</dbReference>
<keyword evidence="13" id="KW-1185">Reference proteome</keyword>
<dbReference type="PANTHER" id="PTHR43725:SF53">
    <property type="entry name" value="UDP-ARABINOSE 4-EPIMERASE 1"/>
    <property type="match status" value="1"/>
</dbReference>
<evidence type="ECO:0000256" key="5">
    <source>
        <dbReference type="ARBA" id="ARBA00013189"/>
    </source>
</evidence>
<evidence type="ECO:0000256" key="1">
    <source>
        <dbReference type="ARBA" id="ARBA00000083"/>
    </source>
</evidence>
<evidence type="ECO:0000313" key="13">
    <source>
        <dbReference type="Proteomes" id="UP001279642"/>
    </source>
</evidence>
<dbReference type="InterPro" id="IPR036291">
    <property type="entry name" value="NAD(P)-bd_dom_sf"/>
</dbReference>
<evidence type="ECO:0000256" key="9">
    <source>
        <dbReference type="ARBA" id="ARBA00023277"/>
    </source>
</evidence>
<evidence type="ECO:0000256" key="6">
    <source>
        <dbReference type="ARBA" id="ARBA00018569"/>
    </source>
</evidence>
<comment type="catalytic activity">
    <reaction evidence="1 10">
        <text>UDP-alpha-D-glucose = UDP-alpha-D-galactose</text>
        <dbReference type="Rhea" id="RHEA:22168"/>
        <dbReference type="ChEBI" id="CHEBI:58885"/>
        <dbReference type="ChEBI" id="CHEBI:66914"/>
        <dbReference type="EC" id="5.1.3.2"/>
    </reaction>
</comment>
<evidence type="ECO:0000256" key="7">
    <source>
        <dbReference type="ARBA" id="ARBA00023027"/>
    </source>
</evidence>
<sequence>MKNILVTGGAGYVGSHTCKALADAGYCPITVDNLTTGHDWAVRWGPLEKIDIRQSERLVDVISRHRVSAVIHFAALSLVGQSFVDPGHYYDVNVGGTLSLLTAMQATDVRKIVFSSSCAVYGIPESLPIRETESQKPINPYGRTKAATEAMLTDFATAHNFRVAALRYFNAAGASPESKIGEAHDPETHLIPLVIETALGNRPTIDVYGDDYDTEDGTCLRDYIHVNDLARAHVAALDYLDSKEGFHAFNLGNGKAYSVLDVISAVENRVGRSVPKRVIARRQGDPAALYADASKARQALNWETRESDLATIVDSAVRWHQDTRQQIEQRKAS</sequence>
<comment type="caution">
    <text evidence="12">The sequence shown here is derived from an EMBL/GenBank/DDBJ whole genome shotgun (WGS) entry which is preliminary data.</text>
</comment>
<comment type="pathway">
    <text evidence="3 10">Carbohydrate metabolism; galactose metabolism.</text>
</comment>
<evidence type="ECO:0000256" key="2">
    <source>
        <dbReference type="ARBA" id="ARBA00001911"/>
    </source>
</evidence>
<name>A0ABU5E913_9PROT</name>
<gene>
    <name evidence="12" type="primary">galE</name>
    <name evidence="12" type="ORF">SMD27_07925</name>
</gene>
<dbReference type="InterPro" id="IPR001509">
    <property type="entry name" value="Epimerase_deHydtase"/>
</dbReference>
<keyword evidence="9 10" id="KW-0119">Carbohydrate metabolism</keyword>
<reference evidence="12 13" key="1">
    <citation type="journal article" date="2016" name="Antonie Van Leeuwenhoek">
        <title>Dongia soli sp. nov., isolated from soil from Dokdo, Korea.</title>
        <authorList>
            <person name="Kim D.U."/>
            <person name="Lee H."/>
            <person name="Kim H."/>
            <person name="Kim S.G."/>
            <person name="Ka J.O."/>
        </authorList>
    </citation>
    <scope>NUCLEOTIDE SEQUENCE [LARGE SCALE GENOMIC DNA]</scope>
    <source>
        <strain evidence="12 13">D78</strain>
    </source>
</reference>
<proteinExistence type="inferred from homology"/>
<keyword evidence="7 10" id="KW-0520">NAD</keyword>
<dbReference type="Gene3D" id="3.40.50.720">
    <property type="entry name" value="NAD(P)-binding Rossmann-like Domain"/>
    <property type="match status" value="1"/>
</dbReference>